<dbReference type="PROSITE" id="PS50164">
    <property type="entry name" value="GIY_YIG"/>
    <property type="match status" value="1"/>
</dbReference>
<gene>
    <name evidence="2" type="ORF">LCGC14_1551950</name>
</gene>
<proteinExistence type="predicted"/>
<evidence type="ECO:0000259" key="1">
    <source>
        <dbReference type="PROSITE" id="PS50164"/>
    </source>
</evidence>
<dbReference type="EMBL" id="LAZR01011873">
    <property type="protein sequence ID" value="KKM56169.1"/>
    <property type="molecule type" value="Genomic_DNA"/>
</dbReference>
<dbReference type="AlphaFoldDB" id="A0A0F9LQT8"/>
<accession>A0A0F9LQT8</accession>
<reference evidence="2" key="1">
    <citation type="journal article" date="2015" name="Nature">
        <title>Complex archaea that bridge the gap between prokaryotes and eukaryotes.</title>
        <authorList>
            <person name="Spang A."/>
            <person name="Saw J.H."/>
            <person name="Jorgensen S.L."/>
            <person name="Zaremba-Niedzwiedzka K."/>
            <person name="Martijn J."/>
            <person name="Lind A.E."/>
            <person name="van Eijk R."/>
            <person name="Schleper C."/>
            <person name="Guy L."/>
            <person name="Ettema T.J."/>
        </authorList>
    </citation>
    <scope>NUCLEOTIDE SEQUENCE</scope>
</reference>
<name>A0A0F9LQT8_9ZZZZ</name>
<dbReference type="Pfam" id="PF01541">
    <property type="entry name" value="GIY-YIG"/>
    <property type="match status" value="1"/>
</dbReference>
<comment type="caution">
    <text evidence="2">The sequence shown here is derived from an EMBL/GenBank/DDBJ whole genome shotgun (WGS) entry which is preliminary data.</text>
</comment>
<protein>
    <recommendedName>
        <fullName evidence="1">GIY-YIG domain-containing protein</fullName>
    </recommendedName>
</protein>
<sequence length="54" mass="6434">MHYIYKIQNIINGKVYIGQSLRPSARWVQHKYKAKNIIKRRPFYLGVIAQLFIG</sequence>
<evidence type="ECO:0000313" key="2">
    <source>
        <dbReference type="EMBL" id="KKM56169.1"/>
    </source>
</evidence>
<organism evidence="2">
    <name type="scientific">marine sediment metagenome</name>
    <dbReference type="NCBI Taxonomy" id="412755"/>
    <lineage>
        <taxon>unclassified sequences</taxon>
        <taxon>metagenomes</taxon>
        <taxon>ecological metagenomes</taxon>
    </lineage>
</organism>
<dbReference type="InterPro" id="IPR000305">
    <property type="entry name" value="GIY-YIG_endonuc"/>
</dbReference>
<dbReference type="InterPro" id="IPR035901">
    <property type="entry name" value="GIY-YIG_endonuc_sf"/>
</dbReference>
<feature type="domain" description="GIY-YIG" evidence="1">
    <location>
        <begin position="1"/>
        <end position="54"/>
    </location>
</feature>
<dbReference type="Gene3D" id="3.40.1440.10">
    <property type="entry name" value="GIY-YIG endonuclease"/>
    <property type="match status" value="1"/>
</dbReference>
<dbReference type="SUPFAM" id="SSF82771">
    <property type="entry name" value="GIY-YIG endonuclease"/>
    <property type="match status" value="1"/>
</dbReference>